<gene>
    <name evidence="9" type="ORF">MBAV_000873</name>
</gene>
<dbReference type="SUPFAM" id="SSF161098">
    <property type="entry name" value="MetI-like"/>
    <property type="match status" value="1"/>
</dbReference>
<evidence type="ECO:0000256" key="1">
    <source>
        <dbReference type="ARBA" id="ARBA00004651"/>
    </source>
</evidence>
<evidence type="ECO:0000313" key="9">
    <source>
        <dbReference type="EMBL" id="KJU86936.1"/>
    </source>
</evidence>
<keyword evidence="4 7" id="KW-0812">Transmembrane</keyword>
<evidence type="ECO:0000256" key="6">
    <source>
        <dbReference type="ARBA" id="ARBA00023136"/>
    </source>
</evidence>
<evidence type="ECO:0000313" key="10">
    <source>
        <dbReference type="Proteomes" id="UP000033423"/>
    </source>
</evidence>
<dbReference type="PANTHER" id="PTHR30151">
    <property type="entry name" value="ALKANE SULFONATE ABC TRANSPORTER-RELATED, MEMBRANE SUBUNIT"/>
    <property type="match status" value="1"/>
</dbReference>
<evidence type="ECO:0000256" key="2">
    <source>
        <dbReference type="ARBA" id="ARBA00022448"/>
    </source>
</evidence>
<dbReference type="PANTHER" id="PTHR30151:SF20">
    <property type="entry name" value="ABC TRANSPORTER PERMEASE PROTEIN HI_0355-RELATED"/>
    <property type="match status" value="1"/>
</dbReference>
<proteinExistence type="inferred from homology"/>
<feature type="transmembrane region" description="Helical" evidence="7">
    <location>
        <begin position="184"/>
        <end position="206"/>
    </location>
</feature>
<accession>A0A0F3GYF1</accession>
<evidence type="ECO:0000256" key="7">
    <source>
        <dbReference type="RuleBase" id="RU363032"/>
    </source>
</evidence>
<dbReference type="AlphaFoldDB" id="A0A0F3GYF1"/>
<dbReference type="EMBL" id="LACI01000394">
    <property type="protein sequence ID" value="KJU86936.1"/>
    <property type="molecule type" value="Genomic_DNA"/>
</dbReference>
<evidence type="ECO:0000259" key="8">
    <source>
        <dbReference type="PROSITE" id="PS50928"/>
    </source>
</evidence>
<dbReference type="Pfam" id="PF00528">
    <property type="entry name" value="BPD_transp_1"/>
    <property type="match status" value="1"/>
</dbReference>
<feature type="transmembrane region" description="Helical" evidence="7">
    <location>
        <begin position="62"/>
        <end position="83"/>
    </location>
</feature>
<evidence type="ECO:0000256" key="5">
    <source>
        <dbReference type="ARBA" id="ARBA00022989"/>
    </source>
</evidence>
<keyword evidence="3" id="KW-1003">Cell membrane</keyword>
<name>A0A0F3GYF1_9BACT</name>
<reference evidence="9 10" key="1">
    <citation type="submission" date="2015-02" db="EMBL/GenBank/DDBJ databases">
        <title>Single-cell genomics of uncultivated deep-branching MTB reveals a conserved set of magnetosome genes.</title>
        <authorList>
            <person name="Kolinko S."/>
            <person name="Richter M."/>
            <person name="Glockner F.O."/>
            <person name="Brachmann A."/>
            <person name="Schuler D."/>
        </authorList>
    </citation>
    <scope>NUCLEOTIDE SEQUENCE [LARGE SCALE GENOMIC DNA]</scope>
    <source>
        <strain evidence="9">TM-1</strain>
    </source>
</reference>
<protein>
    <submittedName>
        <fullName evidence="9">ABC-type nitrate/sulfonate/bicarbonate transport system, permease component</fullName>
    </submittedName>
</protein>
<dbReference type="GO" id="GO:0055085">
    <property type="term" value="P:transmembrane transport"/>
    <property type="evidence" value="ECO:0007669"/>
    <property type="project" value="InterPro"/>
</dbReference>
<dbReference type="Gene3D" id="1.10.3720.10">
    <property type="entry name" value="MetI-like"/>
    <property type="match status" value="1"/>
</dbReference>
<feature type="transmembrane region" description="Helical" evidence="7">
    <location>
        <begin position="95"/>
        <end position="115"/>
    </location>
</feature>
<dbReference type="Proteomes" id="UP000033423">
    <property type="component" value="Unassembled WGS sequence"/>
</dbReference>
<evidence type="ECO:0000256" key="3">
    <source>
        <dbReference type="ARBA" id="ARBA00022475"/>
    </source>
</evidence>
<feature type="domain" description="ABC transmembrane type-1" evidence="8">
    <location>
        <begin position="51"/>
        <end position="239"/>
    </location>
</feature>
<keyword evidence="10" id="KW-1185">Reference proteome</keyword>
<keyword evidence="5 7" id="KW-1133">Transmembrane helix</keyword>
<comment type="caution">
    <text evidence="9">The sequence shown here is derived from an EMBL/GenBank/DDBJ whole genome shotgun (WGS) entry which is preliminary data.</text>
</comment>
<feature type="transmembrane region" description="Helical" evidence="7">
    <location>
        <begin position="121"/>
        <end position="140"/>
    </location>
</feature>
<comment type="subcellular location">
    <subcellularLocation>
        <location evidence="1 7">Cell membrane</location>
        <topology evidence="1 7">Multi-pass membrane protein</topology>
    </subcellularLocation>
</comment>
<comment type="similarity">
    <text evidence="7">Belongs to the binding-protein-dependent transport system permease family.</text>
</comment>
<keyword evidence="6 7" id="KW-0472">Membrane</keyword>
<dbReference type="PATRIC" id="fig|29290.4.peg.1143"/>
<organism evidence="9 10">
    <name type="scientific">Candidatus Magnetobacterium bavaricum</name>
    <dbReference type="NCBI Taxonomy" id="29290"/>
    <lineage>
        <taxon>Bacteria</taxon>
        <taxon>Pseudomonadati</taxon>
        <taxon>Nitrospirota</taxon>
        <taxon>Thermodesulfovibrionia</taxon>
        <taxon>Thermodesulfovibrionales</taxon>
        <taxon>Candidatus Magnetobacteriaceae</taxon>
        <taxon>Candidatus Magnetobacterium</taxon>
    </lineage>
</organism>
<evidence type="ECO:0000256" key="4">
    <source>
        <dbReference type="ARBA" id="ARBA00022692"/>
    </source>
</evidence>
<keyword evidence="2 7" id="KW-0813">Transport</keyword>
<dbReference type="InterPro" id="IPR035906">
    <property type="entry name" value="MetI-like_sf"/>
</dbReference>
<dbReference type="PROSITE" id="PS50928">
    <property type="entry name" value="ABC_TM1"/>
    <property type="match status" value="1"/>
</dbReference>
<feature type="transmembrane region" description="Helical" evidence="7">
    <location>
        <begin position="218"/>
        <end position="238"/>
    </location>
</feature>
<dbReference type="InterPro" id="IPR000515">
    <property type="entry name" value="MetI-like"/>
</dbReference>
<sequence>MKLSNILPSLIFGVCLLIVWETLCRLLSVPLYLLPPPYQILLDTINNFGSLFKNAGITFGEALLGFVIANIVALLLAVCMVYIRGIDKAIMPFAIALKTTPIVAMAPLLLLWFGTGIAPKVAAASLICFFPSIVNSLKGFNALEEGEEDIFRIYGATKTQVLLKLRFFRAAPYIFSALKVSSSLSIVGAIVGEFVGANQGIGYVILTASYHLDTIRMFSAIIMTSIMGVAFYSFISFLDLKIVTWQAQIVDDIRLSSPPRRIERRNI</sequence>
<dbReference type="GO" id="GO:0005886">
    <property type="term" value="C:plasma membrane"/>
    <property type="evidence" value="ECO:0007669"/>
    <property type="project" value="UniProtKB-SubCell"/>
</dbReference>